<evidence type="ECO:0000313" key="1">
    <source>
        <dbReference type="EMBL" id="GGH71315.1"/>
    </source>
</evidence>
<name>A0A917MYM7_9BACT</name>
<organism evidence="1 2">
    <name type="scientific">Filimonas zeae</name>
    <dbReference type="NCBI Taxonomy" id="1737353"/>
    <lineage>
        <taxon>Bacteria</taxon>
        <taxon>Pseudomonadati</taxon>
        <taxon>Bacteroidota</taxon>
        <taxon>Chitinophagia</taxon>
        <taxon>Chitinophagales</taxon>
        <taxon>Chitinophagaceae</taxon>
        <taxon>Filimonas</taxon>
    </lineage>
</organism>
<protein>
    <submittedName>
        <fullName evidence="1">Uncharacterized protein</fullName>
    </submittedName>
</protein>
<accession>A0A917MYM7</accession>
<comment type="caution">
    <text evidence="1">The sequence shown here is derived from an EMBL/GenBank/DDBJ whole genome shotgun (WGS) entry which is preliminary data.</text>
</comment>
<sequence>METVNITIDIPDSFIKDCELYNISEHVMLQLFVTQLSTVCTILNGNEKILIGQTTKVFKDFLETTITIPSTHKKKNKVMARLMQNIIAMAVTETIEWSDEKYIQLINDGCKKLMIINKSR</sequence>
<dbReference type="EMBL" id="BMIB01000003">
    <property type="protein sequence ID" value="GGH71315.1"/>
    <property type="molecule type" value="Genomic_DNA"/>
</dbReference>
<evidence type="ECO:0000313" key="2">
    <source>
        <dbReference type="Proteomes" id="UP000627292"/>
    </source>
</evidence>
<dbReference type="AlphaFoldDB" id="A0A917MYM7"/>
<reference evidence="1" key="1">
    <citation type="journal article" date="2014" name="Int. J. Syst. Evol. Microbiol.">
        <title>Complete genome sequence of Corynebacterium casei LMG S-19264T (=DSM 44701T), isolated from a smear-ripened cheese.</title>
        <authorList>
            <consortium name="US DOE Joint Genome Institute (JGI-PGF)"/>
            <person name="Walter F."/>
            <person name="Albersmeier A."/>
            <person name="Kalinowski J."/>
            <person name="Ruckert C."/>
        </authorList>
    </citation>
    <scope>NUCLEOTIDE SEQUENCE</scope>
    <source>
        <strain evidence="1">CGMCC 1.15290</strain>
    </source>
</reference>
<gene>
    <name evidence="1" type="ORF">GCM10011379_30530</name>
</gene>
<dbReference type="Proteomes" id="UP000627292">
    <property type="component" value="Unassembled WGS sequence"/>
</dbReference>
<reference evidence="1" key="2">
    <citation type="submission" date="2020-09" db="EMBL/GenBank/DDBJ databases">
        <authorList>
            <person name="Sun Q."/>
            <person name="Zhou Y."/>
        </authorList>
    </citation>
    <scope>NUCLEOTIDE SEQUENCE</scope>
    <source>
        <strain evidence="1">CGMCC 1.15290</strain>
    </source>
</reference>
<keyword evidence="2" id="KW-1185">Reference proteome</keyword>
<proteinExistence type="predicted"/>
<dbReference type="RefSeq" id="WP_188953730.1">
    <property type="nucleotide sequence ID" value="NZ_BMIB01000003.1"/>
</dbReference>